<dbReference type="EMBL" id="CP000237">
    <property type="protein sequence ID" value="ABD45715.1"/>
    <property type="molecule type" value="Genomic_DNA"/>
</dbReference>
<dbReference type="AlphaFoldDB" id="Q2GEV7"/>
<reference evidence="2 3" key="1">
    <citation type="journal article" date="2006" name="PLoS Genet.">
        <title>Comparative genomics of emerging human ehrlichiosis agents.</title>
        <authorList>
            <person name="Dunning Hotopp J.C."/>
            <person name="Lin M."/>
            <person name="Madupu R."/>
            <person name="Crabtree J."/>
            <person name="Angiuoli S.V."/>
            <person name="Eisen J.A."/>
            <person name="Seshadri R."/>
            <person name="Ren Q."/>
            <person name="Wu M."/>
            <person name="Utterback T.R."/>
            <person name="Smith S."/>
            <person name="Lewis M."/>
            <person name="Khouri H."/>
            <person name="Zhang C."/>
            <person name="Niu H."/>
            <person name="Lin Q."/>
            <person name="Ohashi N."/>
            <person name="Zhi N."/>
            <person name="Nelson W."/>
            <person name="Brinkac L.M."/>
            <person name="Dodson R.J."/>
            <person name="Rosovitz M.J."/>
            <person name="Sundaram J."/>
            <person name="Daugherty S.C."/>
            <person name="Davidsen T."/>
            <person name="Durkin A.S."/>
            <person name="Gwinn M."/>
            <person name="Haft D.H."/>
            <person name="Selengut J.D."/>
            <person name="Sullivan S.A."/>
            <person name="Zafar N."/>
            <person name="Zhou L."/>
            <person name="Benahmed F."/>
            <person name="Forberger H."/>
            <person name="Halpin R."/>
            <person name="Mulligan S."/>
            <person name="Robinson J."/>
            <person name="White O."/>
            <person name="Rikihisa Y."/>
            <person name="Tettelin H."/>
        </authorList>
    </citation>
    <scope>NUCLEOTIDE SEQUENCE [LARGE SCALE GENOMIC DNA]</scope>
    <source>
        <strain evidence="3">ATCC VR-367 / Miyayama</strain>
    </source>
</reference>
<keyword evidence="1" id="KW-0472">Membrane</keyword>
<evidence type="ECO:0000256" key="1">
    <source>
        <dbReference type="SAM" id="Phobius"/>
    </source>
</evidence>
<sequence>MRVIPWVAIFATYLLLRAHFKFNSMKIMMCLVVPIIVLIPITICWITRSGASYAQDKKDANTSGDTLLRVGLWARGALVFFLALAALFITGSVVLAYFTDSTEGKLKAALLTGEAVCTVICAVLLCMAFSSLCVQAACTCAGPDSSLSSQDLPQLAAGRAVSVSGAA</sequence>
<protein>
    <submittedName>
        <fullName evidence="2">Uncharacterized protein</fullName>
    </submittedName>
</protein>
<name>Q2GEV7_EHRS3</name>
<dbReference type="STRING" id="222891.NSE_0088"/>
<feature type="transmembrane region" description="Helical" evidence="1">
    <location>
        <begin position="27"/>
        <end position="48"/>
    </location>
</feature>
<feature type="transmembrane region" description="Helical" evidence="1">
    <location>
        <begin position="77"/>
        <end position="98"/>
    </location>
</feature>
<feature type="transmembrane region" description="Helical" evidence="1">
    <location>
        <begin position="110"/>
        <end position="130"/>
    </location>
</feature>
<dbReference type="KEGG" id="nse:NSE_0088"/>
<evidence type="ECO:0000313" key="3">
    <source>
        <dbReference type="Proteomes" id="UP000001942"/>
    </source>
</evidence>
<keyword evidence="1" id="KW-1133">Transmembrane helix</keyword>
<proteinExistence type="predicted"/>
<organism evidence="2 3">
    <name type="scientific">Ehrlichia sennetsu (strain ATCC VR-367 / Miyayama)</name>
    <name type="common">Neorickettsia sennetsu</name>
    <dbReference type="NCBI Taxonomy" id="222891"/>
    <lineage>
        <taxon>Bacteria</taxon>
        <taxon>Pseudomonadati</taxon>
        <taxon>Pseudomonadota</taxon>
        <taxon>Alphaproteobacteria</taxon>
        <taxon>Rickettsiales</taxon>
        <taxon>Anaplasmataceae</taxon>
        <taxon>Ehrlichia</taxon>
    </lineage>
</organism>
<accession>Q2GEV7</accession>
<keyword evidence="3" id="KW-1185">Reference proteome</keyword>
<dbReference type="Proteomes" id="UP000001942">
    <property type="component" value="Chromosome"/>
</dbReference>
<dbReference type="HOGENOM" id="CLU_1592835_0_0_5"/>
<gene>
    <name evidence="2" type="ordered locus">NSE_0088</name>
</gene>
<evidence type="ECO:0000313" key="2">
    <source>
        <dbReference type="EMBL" id="ABD45715.1"/>
    </source>
</evidence>
<keyword evidence="1" id="KW-0812">Transmembrane</keyword>